<gene>
    <name evidence="1" type="ORF">ACHHYP_05401</name>
</gene>
<dbReference type="EMBL" id="JNBR01000049">
    <property type="protein sequence ID" value="OQR99651.1"/>
    <property type="molecule type" value="Genomic_DNA"/>
</dbReference>
<evidence type="ECO:0000313" key="1">
    <source>
        <dbReference type="EMBL" id="OQR99651.1"/>
    </source>
</evidence>
<organism evidence="1 2">
    <name type="scientific">Achlya hypogyna</name>
    <name type="common">Oomycete</name>
    <name type="synonym">Protoachlya hypogyna</name>
    <dbReference type="NCBI Taxonomy" id="1202772"/>
    <lineage>
        <taxon>Eukaryota</taxon>
        <taxon>Sar</taxon>
        <taxon>Stramenopiles</taxon>
        <taxon>Oomycota</taxon>
        <taxon>Saprolegniomycetes</taxon>
        <taxon>Saprolegniales</taxon>
        <taxon>Achlyaceae</taxon>
        <taxon>Achlya</taxon>
    </lineage>
</organism>
<evidence type="ECO:0000313" key="2">
    <source>
        <dbReference type="Proteomes" id="UP000243579"/>
    </source>
</evidence>
<dbReference type="Proteomes" id="UP000243579">
    <property type="component" value="Unassembled WGS sequence"/>
</dbReference>
<sequence length="180" mass="20582">MFHALGSPPIKKQAEWDSLKRVAATDPSCAKLHVFRLHGSTRSWSVARSFQDLRFFRQTLQTLYTSEVLNQNEVSYWPRRLQHVLRLPFPTVEWLPWTRSHLARFVAALVTLQDDLSRNESPTFLTTLLCPLLDKFLESSEAHLLRAGSEATTLYASPMPINSLRFSAPPSIYRAPTDSI</sequence>
<name>A0A1V9ZNX7_ACHHY</name>
<proteinExistence type="predicted"/>
<dbReference type="AlphaFoldDB" id="A0A1V9ZNX7"/>
<evidence type="ECO:0008006" key="3">
    <source>
        <dbReference type="Google" id="ProtNLM"/>
    </source>
</evidence>
<protein>
    <recommendedName>
        <fullName evidence="3">PX domain-containing protein</fullName>
    </recommendedName>
</protein>
<accession>A0A1V9ZNX7</accession>
<keyword evidence="2" id="KW-1185">Reference proteome</keyword>
<reference evidence="1 2" key="1">
    <citation type="journal article" date="2014" name="Genome Biol. Evol.">
        <title>The secreted proteins of Achlya hypogyna and Thraustotheca clavata identify the ancestral oomycete secretome and reveal gene acquisitions by horizontal gene transfer.</title>
        <authorList>
            <person name="Misner I."/>
            <person name="Blouin N."/>
            <person name="Leonard G."/>
            <person name="Richards T.A."/>
            <person name="Lane C.E."/>
        </authorList>
    </citation>
    <scope>NUCLEOTIDE SEQUENCE [LARGE SCALE GENOMIC DNA]</scope>
    <source>
        <strain evidence="1 2">ATCC 48635</strain>
    </source>
</reference>
<dbReference type="OrthoDB" id="83212at2759"/>
<comment type="caution">
    <text evidence="1">The sequence shown here is derived from an EMBL/GenBank/DDBJ whole genome shotgun (WGS) entry which is preliminary data.</text>
</comment>